<protein>
    <recommendedName>
        <fullName evidence="4">PE family protein</fullName>
    </recommendedName>
</protein>
<sequence>MTQPAPSAGSSNWLAGLGFAITEGGGGASPGGGSSGPGFTMNRDEAQRMLTVAKRMRENVQALQPDAESLTRLTPPADEPGSNGFNQKIVDSFTAGKQAHDTMFSYASELINRLEKALGIVNASDDQAAADVNTAGDKGEGKGFAV</sequence>
<evidence type="ECO:0000313" key="2">
    <source>
        <dbReference type="EMBL" id="GAA3561801.1"/>
    </source>
</evidence>
<reference evidence="3" key="1">
    <citation type="journal article" date="2019" name="Int. J. Syst. Evol. Microbiol.">
        <title>The Global Catalogue of Microorganisms (GCM) 10K type strain sequencing project: providing services to taxonomists for standard genome sequencing and annotation.</title>
        <authorList>
            <consortium name="The Broad Institute Genomics Platform"/>
            <consortium name="The Broad Institute Genome Sequencing Center for Infectious Disease"/>
            <person name="Wu L."/>
            <person name="Ma J."/>
        </authorList>
    </citation>
    <scope>NUCLEOTIDE SEQUENCE [LARGE SCALE GENOMIC DNA]</scope>
    <source>
        <strain evidence="3">JCM 16898</strain>
    </source>
</reference>
<keyword evidence="3" id="KW-1185">Reference proteome</keyword>
<evidence type="ECO:0000256" key="1">
    <source>
        <dbReference type="SAM" id="MobiDB-lite"/>
    </source>
</evidence>
<comment type="caution">
    <text evidence="2">The sequence shown here is derived from an EMBL/GenBank/DDBJ whole genome shotgun (WGS) entry which is preliminary data.</text>
</comment>
<name>A0ABP6X611_9PSEU</name>
<evidence type="ECO:0000313" key="3">
    <source>
        <dbReference type="Proteomes" id="UP001500689"/>
    </source>
</evidence>
<organism evidence="2 3">
    <name type="scientific">Amycolatopsis ultiminotia</name>
    <dbReference type="NCBI Taxonomy" id="543629"/>
    <lineage>
        <taxon>Bacteria</taxon>
        <taxon>Bacillati</taxon>
        <taxon>Actinomycetota</taxon>
        <taxon>Actinomycetes</taxon>
        <taxon>Pseudonocardiales</taxon>
        <taxon>Pseudonocardiaceae</taxon>
        <taxon>Amycolatopsis</taxon>
    </lineage>
</organism>
<dbReference type="EMBL" id="BAAAZN010000011">
    <property type="protein sequence ID" value="GAA3561801.1"/>
    <property type="molecule type" value="Genomic_DNA"/>
</dbReference>
<proteinExistence type="predicted"/>
<evidence type="ECO:0008006" key="4">
    <source>
        <dbReference type="Google" id="ProtNLM"/>
    </source>
</evidence>
<dbReference type="Proteomes" id="UP001500689">
    <property type="component" value="Unassembled WGS sequence"/>
</dbReference>
<gene>
    <name evidence="2" type="ORF">GCM10022222_51980</name>
</gene>
<dbReference type="RefSeq" id="WP_344864233.1">
    <property type="nucleotide sequence ID" value="NZ_BAAAZN010000011.1"/>
</dbReference>
<feature type="region of interest" description="Disordered" evidence="1">
    <location>
        <begin position="65"/>
        <end position="86"/>
    </location>
</feature>
<feature type="region of interest" description="Disordered" evidence="1">
    <location>
        <begin position="24"/>
        <end position="45"/>
    </location>
</feature>
<accession>A0ABP6X611</accession>
<feature type="compositionally biased region" description="Gly residues" evidence="1">
    <location>
        <begin position="24"/>
        <end position="36"/>
    </location>
</feature>